<dbReference type="Proteomes" id="UP001054837">
    <property type="component" value="Unassembled WGS sequence"/>
</dbReference>
<feature type="compositionally biased region" description="Basic and acidic residues" evidence="1">
    <location>
        <begin position="22"/>
        <end position="45"/>
    </location>
</feature>
<feature type="compositionally biased region" description="Polar residues" evidence="1">
    <location>
        <begin position="8"/>
        <end position="17"/>
    </location>
</feature>
<keyword evidence="3" id="KW-1185">Reference proteome</keyword>
<gene>
    <name evidence="2" type="primary">RABEP1</name>
    <name evidence="2" type="ORF">CDAR_56551</name>
</gene>
<dbReference type="AlphaFoldDB" id="A0AAV4QEE5"/>
<proteinExistence type="predicted"/>
<sequence>MDMRRMQSVLTSEQQRQIAGVKKRDERKMERERQMKNIEKKENKEKTNEEFDKTFGQMKSTYDICRKKLNEYQTIVVVERDILKRELENVQNEKDVLLGKHIVKTQQMRNEDKNLFDTTEELQFYYLQKQEELITIKVAERDLQHFIKILKEQKLQDFISSQGVTWKFIIERVP</sequence>
<reference evidence="2 3" key="1">
    <citation type="submission" date="2021-06" db="EMBL/GenBank/DDBJ databases">
        <title>Caerostris darwini draft genome.</title>
        <authorList>
            <person name="Kono N."/>
            <person name="Arakawa K."/>
        </authorList>
    </citation>
    <scope>NUCLEOTIDE SEQUENCE [LARGE SCALE GENOMIC DNA]</scope>
</reference>
<dbReference type="EMBL" id="BPLQ01004306">
    <property type="protein sequence ID" value="GIY07154.1"/>
    <property type="molecule type" value="Genomic_DNA"/>
</dbReference>
<feature type="region of interest" description="Disordered" evidence="1">
    <location>
        <begin position="1"/>
        <end position="45"/>
    </location>
</feature>
<name>A0AAV4QEE5_9ARAC</name>
<evidence type="ECO:0000313" key="3">
    <source>
        <dbReference type="Proteomes" id="UP001054837"/>
    </source>
</evidence>
<comment type="caution">
    <text evidence="2">The sequence shown here is derived from an EMBL/GenBank/DDBJ whole genome shotgun (WGS) entry which is preliminary data.</text>
</comment>
<organism evidence="2 3">
    <name type="scientific">Caerostris darwini</name>
    <dbReference type="NCBI Taxonomy" id="1538125"/>
    <lineage>
        <taxon>Eukaryota</taxon>
        <taxon>Metazoa</taxon>
        <taxon>Ecdysozoa</taxon>
        <taxon>Arthropoda</taxon>
        <taxon>Chelicerata</taxon>
        <taxon>Arachnida</taxon>
        <taxon>Araneae</taxon>
        <taxon>Araneomorphae</taxon>
        <taxon>Entelegynae</taxon>
        <taxon>Araneoidea</taxon>
        <taxon>Araneidae</taxon>
        <taxon>Caerostris</taxon>
    </lineage>
</organism>
<evidence type="ECO:0000256" key="1">
    <source>
        <dbReference type="SAM" id="MobiDB-lite"/>
    </source>
</evidence>
<accession>A0AAV4QEE5</accession>
<evidence type="ECO:0000313" key="2">
    <source>
        <dbReference type="EMBL" id="GIY07154.1"/>
    </source>
</evidence>
<protein>
    <submittedName>
        <fullName evidence="2">Rab GTPase-binding effector protein 1</fullName>
    </submittedName>
</protein>